<dbReference type="InterPro" id="IPR031967">
    <property type="entry name" value="PhoR_single_Cache-like_dom"/>
</dbReference>
<protein>
    <recommendedName>
        <fullName evidence="1">PhoR single Cache-like domain-containing protein</fullName>
    </recommendedName>
</protein>
<dbReference type="Gene3D" id="3.30.450.20">
    <property type="entry name" value="PAS domain"/>
    <property type="match status" value="1"/>
</dbReference>
<organism evidence="2 3">
    <name type="scientific">Bacillus safensis</name>
    <dbReference type="NCBI Taxonomy" id="561879"/>
    <lineage>
        <taxon>Bacteria</taxon>
        <taxon>Bacillati</taxon>
        <taxon>Bacillota</taxon>
        <taxon>Bacilli</taxon>
        <taxon>Bacillales</taxon>
        <taxon>Bacillaceae</taxon>
        <taxon>Bacillus</taxon>
    </lineage>
</organism>
<reference evidence="2 3" key="1">
    <citation type="submission" date="2019-12" db="EMBL/GenBank/DDBJ databases">
        <title>Full genome sequence of a Bacillus safensis strain isolated from commercially available natto in Indonesia.</title>
        <authorList>
            <person name="Yoshida M."/>
            <person name="Uomi M."/>
            <person name="Waturangi D."/>
            <person name="Ekaputri J.J."/>
            <person name="Setiamarga D.H.E."/>
        </authorList>
    </citation>
    <scope>NUCLEOTIDE SEQUENCE [LARGE SCALE GENOMIC DNA]</scope>
    <source>
        <strain evidence="2 3">IDN1</strain>
    </source>
</reference>
<evidence type="ECO:0000313" key="3">
    <source>
        <dbReference type="Proteomes" id="UP000464658"/>
    </source>
</evidence>
<gene>
    <name evidence="2" type="ORF">BsIDN1_50910</name>
</gene>
<sequence>MFVALGLFLDHMFHVFYETKLTERMENESSFLLSSMDGDDLQAKQNKEILNQAKQHLDMNASIVDLKGNIIHTTGQAEQRGIIQNTLNNERLQTKRSGH</sequence>
<name>A0A5S9MEF8_BACIA</name>
<accession>A0A5S9MEF8</accession>
<dbReference type="AlphaFoldDB" id="A0A5S9MEF8"/>
<proteinExistence type="predicted"/>
<evidence type="ECO:0000313" key="2">
    <source>
        <dbReference type="EMBL" id="BBP91473.1"/>
    </source>
</evidence>
<dbReference type="Proteomes" id="UP000464658">
    <property type="component" value="Chromosome"/>
</dbReference>
<dbReference type="Pfam" id="PF16736">
    <property type="entry name" value="sCache_like"/>
    <property type="match status" value="1"/>
</dbReference>
<feature type="domain" description="PhoR single Cache-like" evidence="1">
    <location>
        <begin position="16"/>
        <end position="91"/>
    </location>
</feature>
<evidence type="ECO:0000259" key="1">
    <source>
        <dbReference type="Pfam" id="PF16736"/>
    </source>
</evidence>
<dbReference type="EMBL" id="AP021906">
    <property type="protein sequence ID" value="BBP91473.1"/>
    <property type="molecule type" value="Genomic_DNA"/>
</dbReference>